<dbReference type="Pfam" id="PF13613">
    <property type="entry name" value="HTH_Tnp_4"/>
    <property type="match status" value="1"/>
</dbReference>
<keyword evidence="6" id="KW-1185">Reference proteome</keyword>
<dbReference type="InterPro" id="IPR027805">
    <property type="entry name" value="Transposase_HTH_dom"/>
</dbReference>
<dbReference type="AlphaFoldDB" id="E2AF78"/>
<reference evidence="5 6" key="1">
    <citation type="journal article" date="2010" name="Science">
        <title>Genomic comparison of the ants Camponotus floridanus and Harpegnathos saltator.</title>
        <authorList>
            <person name="Bonasio R."/>
            <person name="Zhang G."/>
            <person name="Ye C."/>
            <person name="Mutti N.S."/>
            <person name="Fang X."/>
            <person name="Qin N."/>
            <person name="Donahue G."/>
            <person name="Yang P."/>
            <person name="Li Q."/>
            <person name="Li C."/>
            <person name="Zhang P."/>
            <person name="Huang Z."/>
            <person name="Berger S.L."/>
            <person name="Reinberg D."/>
            <person name="Wang J."/>
            <person name="Liebig J."/>
        </authorList>
    </citation>
    <scope>NUCLEOTIDE SEQUENCE [LARGE SCALE GENOMIC DNA]</scope>
    <source>
        <strain evidence="6">C129</strain>
    </source>
</reference>
<evidence type="ECO:0000313" key="6">
    <source>
        <dbReference type="Proteomes" id="UP000000311"/>
    </source>
</evidence>
<dbReference type="InParanoid" id="E2AF78"/>
<dbReference type="OrthoDB" id="6598185at2759"/>
<comment type="cofactor">
    <cofactor evidence="1">
        <name>a divalent metal cation</name>
        <dbReference type="ChEBI" id="CHEBI:60240"/>
    </cofactor>
</comment>
<dbReference type="OMA" id="DELCCDY"/>
<dbReference type="Pfam" id="PF13359">
    <property type="entry name" value="DDE_Tnp_4"/>
    <property type="match status" value="1"/>
</dbReference>
<evidence type="ECO:0000259" key="4">
    <source>
        <dbReference type="Pfam" id="PF13613"/>
    </source>
</evidence>
<name>E2AF78_CAMFO</name>
<evidence type="ECO:0000313" key="5">
    <source>
        <dbReference type="EMBL" id="EFN67910.1"/>
    </source>
</evidence>
<keyword evidence="2" id="KW-0479">Metal-binding</keyword>
<dbReference type="InterPro" id="IPR027806">
    <property type="entry name" value="HARBI1_dom"/>
</dbReference>
<evidence type="ECO:0000256" key="1">
    <source>
        <dbReference type="ARBA" id="ARBA00001968"/>
    </source>
</evidence>
<dbReference type="Proteomes" id="UP000000311">
    <property type="component" value="Unassembled WGS sequence"/>
</dbReference>
<dbReference type="PANTHER" id="PTHR23080">
    <property type="entry name" value="THAP DOMAIN PROTEIN"/>
    <property type="match status" value="1"/>
</dbReference>
<evidence type="ECO:0008006" key="7">
    <source>
        <dbReference type="Google" id="ProtNLM"/>
    </source>
</evidence>
<dbReference type="EMBL" id="GL439053">
    <property type="protein sequence ID" value="EFN67910.1"/>
    <property type="molecule type" value="Genomic_DNA"/>
</dbReference>
<proteinExistence type="predicted"/>
<feature type="domain" description="DDE Tnp4" evidence="3">
    <location>
        <begin position="96"/>
        <end position="200"/>
    </location>
</feature>
<dbReference type="GO" id="GO:0046872">
    <property type="term" value="F:metal ion binding"/>
    <property type="evidence" value="ECO:0007669"/>
    <property type="project" value="UniProtKB-KW"/>
</dbReference>
<dbReference type="PANTHER" id="PTHR23080:SF141">
    <property type="entry name" value="TRANSPOSASE HELIX-TURN-HELIX DOMAIN-CONTAINING PROTEIN"/>
    <property type="match status" value="1"/>
</dbReference>
<evidence type="ECO:0000259" key="3">
    <source>
        <dbReference type="Pfam" id="PF13359"/>
    </source>
</evidence>
<organism evidence="6">
    <name type="scientific">Camponotus floridanus</name>
    <name type="common">Florida carpenter ant</name>
    <dbReference type="NCBI Taxonomy" id="104421"/>
    <lineage>
        <taxon>Eukaryota</taxon>
        <taxon>Metazoa</taxon>
        <taxon>Ecdysozoa</taxon>
        <taxon>Arthropoda</taxon>
        <taxon>Hexapoda</taxon>
        <taxon>Insecta</taxon>
        <taxon>Pterygota</taxon>
        <taxon>Neoptera</taxon>
        <taxon>Endopterygota</taxon>
        <taxon>Hymenoptera</taxon>
        <taxon>Apocrita</taxon>
        <taxon>Aculeata</taxon>
        <taxon>Formicoidea</taxon>
        <taxon>Formicidae</taxon>
        <taxon>Formicinae</taxon>
        <taxon>Camponotus</taxon>
    </lineage>
</organism>
<feature type="non-terminal residue" evidence="5">
    <location>
        <position position="1"/>
    </location>
</feature>
<feature type="non-terminal residue" evidence="5">
    <location>
        <position position="207"/>
    </location>
</feature>
<gene>
    <name evidence="5" type="ORF">EAG_02761</name>
</gene>
<evidence type="ECO:0000256" key="2">
    <source>
        <dbReference type="ARBA" id="ARBA00022723"/>
    </source>
</evidence>
<feature type="domain" description="Transposase Helix-turn-helix" evidence="4">
    <location>
        <begin position="3"/>
        <end position="52"/>
    </location>
</feature>
<accession>E2AF78</accession>
<sequence length="207" mass="23883">SVLNIRERVLMTFMKLKQNLSYSFLSILFPTVSVRYCSEIICNMLDILSEVLESCIHFPLRDEILRNMPLCFADYPDTCIIDCTEIEIQKPKNLYKAIFEQSLLLQRLEKSVSVMVDRGFLIDELCCDYDVKLIRPSFLKDNIQFSKDNAKKNANIASARVHVERLNQRLKVFEILGSKMSSCLIPKSEKIMTILCAIVNLSSPIFK</sequence>
<protein>
    <recommendedName>
        <fullName evidence="7">DDE Tnp4 domain-containing protein</fullName>
    </recommendedName>
</protein>